<evidence type="ECO:0000256" key="3">
    <source>
        <dbReference type="ARBA" id="ARBA00022481"/>
    </source>
</evidence>
<dbReference type="CDD" id="cd06225">
    <property type="entry name" value="HAMP"/>
    <property type="match status" value="1"/>
</dbReference>
<dbReference type="PROSITE" id="PS50111">
    <property type="entry name" value="CHEMOTAXIS_TRANSDUC_2"/>
    <property type="match status" value="1"/>
</dbReference>
<evidence type="ECO:0000313" key="15">
    <source>
        <dbReference type="EMBL" id="RVT63575.1"/>
    </source>
</evidence>
<keyword evidence="16" id="KW-1185">Reference proteome</keyword>
<evidence type="ECO:0000256" key="6">
    <source>
        <dbReference type="ARBA" id="ARBA00022989"/>
    </source>
</evidence>
<keyword evidence="8 10" id="KW-0807">Transducer</keyword>
<comment type="caution">
    <text evidence="15">The sequence shown here is derived from an EMBL/GenBank/DDBJ whole genome shotgun (WGS) entry which is preliminary data.</text>
</comment>
<dbReference type="PROSITE" id="PS50885">
    <property type="entry name" value="HAMP"/>
    <property type="match status" value="1"/>
</dbReference>
<dbReference type="Gene3D" id="3.30.450.20">
    <property type="entry name" value="PAS domain"/>
    <property type="match status" value="2"/>
</dbReference>
<feature type="transmembrane region" description="Helical" evidence="12">
    <location>
        <begin position="332"/>
        <end position="355"/>
    </location>
</feature>
<keyword evidence="5 12" id="KW-0812">Transmembrane</keyword>
<evidence type="ECO:0000256" key="2">
    <source>
        <dbReference type="ARBA" id="ARBA00022475"/>
    </source>
</evidence>
<dbReference type="InterPro" id="IPR029151">
    <property type="entry name" value="Sensor-like_sf"/>
</dbReference>
<dbReference type="EMBL" id="RZTZ01000003">
    <property type="protein sequence ID" value="RVT63575.1"/>
    <property type="molecule type" value="Genomic_DNA"/>
</dbReference>
<keyword evidence="2" id="KW-1003">Cell membrane</keyword>
<dbReference type="GO" id="GO:0005886">
    <property type="term" value="C:plasma membrane"/>
    <property type="evidence" value="ECO:0007669"/>
    <property type="project" value="UniProtKB-SubCell"/>
</dbReference>
<protein>
    <submittedName>
        <fullName evidence="15">Methyl-accepting chemotaxis protein</fullName>
    </submittedName>
</protein>
<name>A0A3S2UWX4_9BACI</name>
<evidence type="ECO:0000256" key="4">
    <source>
        <dbReference type="ARBA" id="ARBA00022500"/>
    </source>
</evidence>
<keyword evidence="3" id="KW-0488">Methylation</keyword>
<dbReference type="AlphaFoldDB" id="A0A3S2UWX4"/>
<dbReference type="InterPro" id="IPR003660">
    <property type="entry name" value="HAMP_dom"/>
</dbReference>
<comment type="subcellular location">
    <subcellularLocation>
        <location evidence="1">Cell membrane</location>
        <topology evidence="1">Multi-pass membrane protein</topology>
    </subcellularLocation>
</comment>
<evidence type="ECO:0000259" key="14">
    <source>
        <dbReference type="PROSITE" id="PS50885"/>
    </source>
</evidence>
<dbReference type="SMART" id="SM00304">
    <property type="entry name" value="HAMP"/>
    <property type="match status" value="1"/>
</dbReference>
<accession>A0A3S2UWX4</accession>
<keyword evidence="11" id="KW-0175">Coiled coil</keyword>
<dbReference type="CDD" id="cd12912">
    <property type="entry name" value="PDC2_MCP_like"/>
    <property type="match status" value="1"/>
</dbReference>
<feature type="domain" description="HAMP" evidence="14">
    <location>
        <begin position="356"/>
        <end position="408"/>
    </location>
</feature>
<organism evidence="15 16">
    <name type="scientific">Niallia taxi</name>
    <dbReference type="NCBI Taxonomy" id="2499688"/>
    <lineage>
        <taxon>Bacteria</taxon>
        <taxon>Bacillati</taxon>
        <taxon>Bacillota</taxon>
        <taxon>Bacilli</taxon>
        <taxon>Bacillales</taxon>
        <taxon>Bacillaceae</taxon>
        <taxon>Niallia</taxon>
    </lineage>
</organism>
<dbReference type="InterPro" id="IPR004089">
    <property type="entry name" value="MCPsignal_dom"/>
</dbReference>
<dbReference type="Pfam" id="PF02743">
    <property type="entry name" value="dCache_1"/>
    <property type="match status" value="1"/>
</dbReference>
<dbReference type="Proteomes" id="UP000288024">
    <property type="component" value="Unassembled WGS sequence"/>
</dbReference>
<evidence type="ECO:0000256" key="9">
    <source>
        <dbReference type="ARBA" id="ARBA00029447"/>
    </source>
</evidence>
<dbReference type="PANTHER" id="PTHR32089:SF114">
    <property type="entry name" value="METHYL-ACCEPTING CHEMOTAXIS PROTEIN MCPB"/>
    <property type="match status" value="1"/>
</dbReference>
<comment type="similarity">
    <text evidence="9">Belongs to the methyl-accepting chemotaxis (MCP) protein family.</text>
</comment>
<evidence type="ECO:0000256" key="1">
    <source>
        <dbReference type="ARBA" id="ARBA00004651"/>
    </source>
</evidence>
<evidence type="ECO:0000256" key="11">
    <source>
        <dbReference type="SAM" id="Coils"/>
    </source>
</evidence>
<dbReference type="Gene3D" id="1.10.287.950">
    <property type="entry name" value="Methyl-accepting chemotaxis protein"/>
    <property type="match status" value="1"/>
</dbReference>
<keyword evidence="7 12" id="KW-0472">Membrane</keyword>
<gene>
    <name evidence="15" type="ORF">EM808_09900</name>
</gene>
<keyword evidence="4" id="KW-0145">Chemotaxis</keyword>
<dbReference type="Pfam" id="PF00672">
    <property type="entry name" value="HAMP"/>
    <property type="match status" value="1"/>
</dbReference>
<evidence type="ECO:0000256" key="10">
    <source>
        <dbReference type="PROSITE-ProRule" id="PRU00284"/>
    </source>
</evidence>
<dbReference type="InterPro" id="IPR033479">
    <property type="entry name" value="dCache_1"/>
</dbReference>
<evidence type="ECO:0000256" key="7">
    <source>
        <dbReference type="ARBA" id="ARBA00023136"/>
    </source>
</evidence>
<dbReference type="SMART" id="SM00283">
    <property type="entry name" value="MA"/>
    <property type="match status" value="1"/>
</dbReference>
<evidence type="ECO:0000313" key="16">
    <source>
        <dbReference type="Proteomes" id="UP000288024"/>
    </source>
</evidence>
<keyword evidence="6 12" id="KW-1133">Transmembrane helix</keyword>
<feature type="coiled-coil region" evidence="11">
    <location>
        <begin position="670"/>
        <end position="697"/>
    </location>
</feature>
<reference evidence="15 16" key="1">
    <citation type="submission" date="2019-01" db="EMBL/GenBank/DDBJ databases">
        <title>Bacillus sp. M5HDSG1-1, whole genome shotgun sequence.</title>
        <authorList>
            <person name="Tuo L."/>
        </authorList>
    </citation>
    <scope>NUCLEOTIDE SEQUENCE [LARGE SCALE GENOMIC DNA]</scope>
    <source>
        <strain evidence="15 16">M5HDSG1-1</strain>
    </source>
</reference>
<evidence type="ECO:0000259" key="13">
    <source>
        <dbReference type="PROSITE" id="PS50111"/>
    </source>
</evidence>
<dbReference type="Pfam" id="PF00015">
    <property type="entry name" value="MCPsignal"/>
    <property type="match status" value="1"/>
</dbReference>
<evidence type="ECO:0000256" key="5">
    <source>
        <dbReference type="ARBA" id="ARBA00022692"/>
    </source>
</evidence>
<evidence type="ECO:0000256" key="12">
    <source>
        <dbReference type="SAM" id="Phobius"/>
    </source>
</evidence>
<dbReference type="CDD" id="cd11386">
    <property type="entry name" value="MCP_signal"/>
    <property type="match status" value="1"/>
</dbReference>
<feature type="domain" description="Methyl-accepting transducer" evidence="13">
    <location>
        <begin position="427"/>
        <end position="663"/>
    </location>
</feature>
<sequence length="713" mass="77678">MNLGILIYKNIFINRPKGVVLMKSKISKFFKRKEGGSKKADSKRKWTMKAKKVKTNRKKKKFISIRKKLILSFLTILLIPSLIISVVSYMIAKEKIEQNLIISSHESVKFIHNEIATITTKKEQDATFLANAISGSMLNGDRDEIRRIFTQYLGQNQDVLNVYYVREDGEVYRNANQEVPAGMDALNQSWYKEALDSYGNVVMLQPREDEQTRNSIVTFSKVTYDKKGVIAIDLKISSLTDMVRGSKIGEQGYMILLDAQGNYIYQPNSKADSKSDDNAKWVQDLYKENSGEVSYIQDGEEKLAIYESDSKTGWKIAGIMNQSEISNASSTIFSTTGIVLIAALIIGGALIFYIIRSIIMPLKLLAKSAERISDGDLTEDITMEASDEIGLLAKSFASMQHTLREVVTNLTNSMEQVTASSERLVASAGQTTAASNQVTTSVQQIANDAENITTSIGQTSTSIEDVLQGVIKIADKSTAVAALSKDTHHLAEEGGAFVEKNLKQMKFIHHSITQSNEVIGALNNRSKEIGKIIQVIGSIADQTNLLALNAAIESARAGEHGKGFSVVANEVRKLAEQSQESAKLISSLIADIQKDTDQSVVIMGEVSKNAEDGLSISEATSDKFAQIIKSTSDMGPQMEDVSGAAQQMSAGLQEVSSAASDIATIAVGNAAGAEEVAAASEEQLASMEEINASAKALTLMAEELLVIVNKFKV</sequence>
<dbReference type="SUPFAM" id="SSF103190">
    <property type="entry name" value="Sensory domain-like"/>
    <property type="match status" value="1"/>
</dbReference>
<proteinExistence type="inferred from homology"/>
<evidence type="ECO:0000256" key="8">
    <source>
        <dbReference type="ARBA" id="ARBA00023224"/>
    </source>
</evidence>
<dbReference type="PANTHER" id="PTHR32089">
    <property type="entry name" value="METHYL-ACCEPTING CHEMOTAXIS PROTEIN MCPB"/>
    <property type="match status" value="1"/>
</dbReference>
<dbReference type="GO" id="GO:0007165">
    <property type="term" value="P:signal transduction"/>
    <property type="evidence" value="ECO:0007669"/>
    <property type="project" value="UniProtKB-KW"/>
</dbReference>
<dbReference type="GO" id="GO:0006935">
    <property type="term" value="P:chemotaxis"/>
    <property type="evidence" value="ECO:0007669"/>
    <property type="project" value="UniProtKB-KW"/>
</dbReference>
<dbReference type="SUPFAM" id="SSF58104">
    <property type="entry name" value="Methyl-accepting chemotaxis protein (MCP) signaling domain"/>
    <property type="match status" value="1"/>
</dbReference>
<dbReference type="Gene3D" id="1.10.8.500">
    <property type="entry name" value="HAMP domain in histidine kinase"/>
    <property type="match status" value="1"/>
</dbReference>